<evidence type="ECO:0000256" key="1">
    <source>
        <dbReference type="SAM" id="MobiDB-lite"/>
    </source>
</evidence>
<protein>
    <submittedName>
        <fullName evidence="2">Uncharacterized protein</fullName>
    </submittedName>
</protein>
<feature type="compositionally biased region" description="Low complexity" evidence="1">
    <location>
        <begin position="110"/>
        <end position="126"/>
    </location>
</feature>
<organism evidence="2 3">
    <name type="scientific">Streptomyces violaceusniger</name>
    <dbReference type="NCBI Taxonomy" id="68280"/>
    <lineage>
        <taxon>Bacteria</taxon>
        <taxon>Bacillati</taxon>
        <taxon>Actinomycetota</taxon>
        <taxon>Actinomycetes</taxon>
        <taxon>Kitasatosporales</taxon>
        <taxon>Streptomycetaceae</taxon>
        <taxon>Streptomyces</taxon>
        <taxon>Streptomyces violaceusniger group</taxon>
    </lineage>
</organism>
<keyword evidence="3" id="KW-1185">Reference proteome</keyword>
<dbReference type="EMBL" id="BJHW01000002">
    <property type="protein sequence ID" value="GDY60245.1"/>
    <property type="molecule type" value="Genomic_DNA"/>
</dbReference>
<name>A0A4D4LH14_STRVO</name>
<evidence type="ECO:0000313" key="3">
    <source>
        <dbReference type="Proteomes" id="UP000301309"/>
    </source>
</evidence>
<sequence>MEKKVTEAFVAEFTKVRGKSGLLGKIAAASLGAPDGSVRSVVFPAAGGEKTLKDLVAEMKATNAEFARNKREVFKSSYSNRPSASCAPCARRASSRPCATGCAARRSGWSAPTSGATPTTTCPTTSRSVAPSTTRS</sequence>
<accession>A0A4D4LH14</accession>
<gene>
    <name evidence="2" type="ORF">SVIO_108680</name>
</gene>
<reference evidence="2 3" key="1">
    <citation type="journal article" date="2020" name="Int. J. Syst. Evol. Microbiol.">
        <title>Reclassification of Streptomyces castelarensis and Streptomyces sporoclivatus as later heterotypic synonyms of Streptomyces antimycoticus.</title>
        <authorList>
            <person name="Komaki H."/>
            <person name="Tamura T."/>
        </authorList>
    </citation>
    <scope>NUCLEOTIDE SEQUENCE [LARGE SCALE GENOMIC DNA]</scope>
    <source>
        <strain evidence="2 3">NBRC 13459</strain>
    </source>
</reference>
<feature type="region of interest" description="Disordered" evidence="1">
    <location>
        <begin position="102"/>
        <end position="136"/>
    </location>
</feature>
<proteinExistence type="predicted"/>
<comment type="caution">
    <text evidence="2">The sequence shown here is derived from an EMBL/GenBank/DDBJ whole genome shotgun (WGS) entry which is preliminary data.</text>
</comment>
<evidence type="ECO:0000313" key="2">
    <source>
        <dbReference type="EMBL" id="GDY60245.1"/>
    </source>
</evidence>
<feature type="compositionally biased region" description="Polar residues" evidence="1">
    <location>
        <begin position="127"/>
        <end position="136"/>
    </location>
</feature>
<dbReference type="Proteomes" id="UP000301309">
    <property type="component" value="Unassembled WGS sequence"/>
</dbReference>
<dbReference type="AlphaFoldDB" id="A0A4D4LH14"/>